<dbReference type="AlphaFoldDB" id="A0A8J1UMK1"/>
<reference evidence="4" key="1">
    <citation type="submission" date="2022-03" db="EMBL/GenBank/DDBJ databases">
        <authorList>
            <person name="Martin C."/>
        </authorList>
    </citation>
    <scope>NUCLEOTIDE SEQUENCE</scope>
</reference>
<dbReference type="EMBL" id="CAIIXF020000008">
    <property type="protein sequence ID" value="CAH1793067.1"/>
    <property type="molecule type" value="Genomic_DNA"/>
</dbReference>
<comment type="caution">
    <text evidence="4">The sequence shown here is derived from an EMBL/GenBank/DDBJ whole genome shotgun (WGS) entry which is preliminary data.</text>
</comment>
<accession>A0A8J1UMK1</accession>
<feature type="region of interest" description="Disordered" evidence="3">
    <location>
        <begin position="435"/>
        <end position="542"/>
    </location>
</feature>
<feature type="compositionally biased region" description="Polar residues" evidence="3">
    <location>
        <begin position="766"/>
        <end position="778"/>
    </location>
</feature>
<proteinExistence type="predicted"/>
<feature type="compositionally biased region" description="Basic and acidic residues" evidence="3">
    <location>
        <begin position="850"/>
        <end position="862"/>
    </location>
</feature>
<dbReference type="InterPro" id="IPR036770">
    <property type="entry name" value="Ankyrin_rpt-contain_sf"/>
</dbReference>
<feature type="region of interest" description="Disordered" evidence="3">
    <location>
        <begin position="700"/>
        <end position="735"/>
    </location>
</feature>
<evidence type="ECO:0000313" key="4">
    <source>
        <dbReference type="EMBL" id="CAH1793067.1"/>
    </source>
</evidence>
<organism evidence="4 5">
    <name type="scientific">Owenia fusiformis</name>
    <name type="common">Polychaete worm</name>
    <dbReference type="NCBI Taxonomy" id="6347"/>
    <lineage>
        <taxon>Eukaryota</taxon>
        <taxon>Metazoa</taxon>
        <taxon>Spiralia</taxon>
        <taxon>Lophotrochozoa</taxon>
        <taxon>Annelida</taxon>
        <taxon>Polychaeta</taxon>
        <taxon>Sedentaria</taxon>
        <taxon>Canalipalpata</taxon>
        <taxon>Sabellida</taxon>
        <taxon>Oweniida</taxon>
        <taxon>Oweniidae</taxon>
        <taxon>Owenia</taxon>
    </lineage>
</organism>
<evidence type="ECO:0000256" key="3">
    <source>
        <dbReference type="SAM" id="MobiDB-lite"/>
    </source>
</evidence>
<feature type="compositionally biased region" description="Basic and acidic residues" evidence="3">
    <location>
        <begin position="443"/>
        <end position="469"/>
    </location>
</feature>
<dbReference type="PANTHER" id="PTHR24166">
    <property type="entry name" value="ROLLING PEBBLES, ISOFORM B"/>
    <property type="match status" value="1"/>
</dbReference>
<sequence length="871" mass="98266">MAEVKNDEGATPLMIACQGGNVDQVNTLLEEKTSLLDIDSTGKTCLHYCVENKDTTVAEILLEADTDHKLLQIQDEEGYNAAHMCVIAGNSDLLKVLLKEGTEIECTDKEQHTAVHWATVCGQEEIIDILCEYDAELSKPDIHHAYPLHYAAQMCGEEEGNDPVTGLAILKKLLSKDITINVEDSDQRQPLLWAASAGSGDACAALVDSGADVNAADKDGLNALHCAASRGHTACVEALVKTCKAAIDCDDKNGCTSLFYAITMDHLETAKLLLELGASPNHRDKKGRSPAHCAASKGNQSGISLISEKGGDIWLKNSKGELPLHEASQAGHKALVTQIMSDEKQREKMLDNLNSSNSDGRTCLHLAAMTNNLELCKLFLDNGANVNALMFYKNKYLTPYDTAVVKGHKECAEYLKSHGATAGVKVANHNASKIQRQFRKNQKKEEPPEEPPKTPEDEKSVIESEKQNEEENVNVILENEKDSEDEKEEEEEAEKEEEVEEDNVEDNEEDKDIDETTPRQKKKRTKSGNQDSPLARSVRNSVKIYEQTRSTIQSLQRLKRMQIYLGGQLTETMLVRKFRESEKQLRKLATEEHDITSSNQWEQYLLDQISFLTKVSHSDHPEFRSVKAMAKEHKKALEMDCVDTRYRMKLEADRMCLEFKLEQEREEEERKRAEQEFEDHQQRNDHMYNDLNTRTNMRLSQAKATNSQIEETLQKSRLERRKKNQGDMAYGKQQKRLAKAYCPGEPTEVLDDIFKNEHNHRRSKTDPSSKINSSSSTHLPKIEDSDRPHTSRRNKTYSDGRPMTASSSSSEGNVSAAQMRQHTGVKVRPQSRQPLLDQRQKTDLQFLDPKAYREKKKEERKLLKSSSPRSG</sequence>
<evidence type="ECO:0000256" key="2">
    <source>
        <dbReference type="ARBA" id="ARBA00023043"/>
    </source>
</evidence>
<dbReference type="PROSITE" id="PS50297">
    <property type="entry name" value="ANK_REP_REGION"/>
    <property type="match status" value="5"/>
</dbReference>
<feature type="compositionally biased region" description="Polar residues" evidence="3">
    <location>
        <begin position="811"/>
        <end position="821"/>
    </location>
</feature>
<dbReference type="Proteomes" id="UP000749559">
    <property type="component" value="Unassembled WGS sequence"/>
</dbReference>
<dbReference type="PROSITE" id="PS50088">
    <property type="entry name" value="ANK_REPEAT"/>
    <property type="match status" value="6"/>
</dbReference>
<protein>
    <submittedName>
        <fullName evidence="4">Uncharacterized protein</fullName>
    </submittedName>
</protein>
<feature type="compositionally biased region" description="Acidic residues" evidence="3">
    <location>
        <begin position="481"/>
        <end position="515"/>
    </location>
</feature>
<dbReference type="SUPFAM" id="SSF48403">
    <property type="entry name" value="Ankyrin repeat"/>
    <property type="match status" value="2"/>
</dbReference>
<evidence type="ECO:0000256" key="1">
    <source>
        <dbReference type="ARBA" id="ARBA00022737"/>
    </source>
</evidence>
<keyword evidence="1" id="KW-0677">Repeat</keyword>
<evidence type="ECO:0000313" key="5">
    <source>
        <dbReference type="Proteomes" id="UP000749559"/>
    </source>
</evidence>
<dbReference type="PANTHER" id="PTHR24166:SF48">
    <property type="entry name" value="PROTEIN VAPYRIN"/>
    <property type="match status" value="1"/>
</dbReference>
<dbReference type="Gene3D" id="1.25.40.20">
    <property type="entry name" value="Ankyrin repeat-containing domain"/>
    <property type="match status" value="3"/>
</dbReference>
<feature type="region of interest" description="Disordered" evidence="3">
    <location>
        <begin position="758"/>
        <end position="871"/>
    </location>
</feature>
<dbReference type="SMART" id="SM00248">
    <property type="entry name" value="ANK"/>
    <property type="match status" value="12"/>
</dbReference>
<dbReference type="Pfam" id="PF12796">
    <property type="entry name" value="Ank_2"/>
    <property type="match status" value="4"/>
</dbReference>
<dbReference type="OrthoDB" id="10258888at2759"/>
<feature type="compositionally biased region" description="Polar residues" evidence="3">
    <location>
        <begin position="700"/>
        <end position="711"/>
    </location>
</feature>
<feature type="compositionally biased region" description="Basic and acidic residues" evidence="3">
    <location>
        <begin position="780"/>
        <end position="789"/>
    </location>
</feature>
<name>A0A8J1UMK1_OWEFU</name>
<dbReference type="InterPro" id="IPR050889">
    <property type="entry name" value="Dendritic_Spine_Reg/Scaffold"/>
</dbReference>
<gene>
    <name evidence="4" type="ORF">OFUS_LOCUS17964</name>
</gene>
<dbReference type="InterPro" id="IPR002110">
    <property type="entry name" value="Ankyrin_rpt"/>
</dbReference>
<keyword evidence="2" id="KW-0040">ANK repeat</keyword>
<keyword evidence="5" id="KW-1185">Reference proteome</keyword>